<organism evidence="1 2">
    <name type="scientific">Vaccinium darrowii</name>
    <dbReference type="NCBI Taxonomy" id="229202"/>
    <lineage>
        <taxon>Eukaryota</taxon>
        <taxon>Viridiplantae</taxon>
        <taxon>Streptophyta</taxon>
        <taxon>Embryophyta</taxon>
        <taxon>Tracheophyta</taxon>
        <taxon>Spermatophyta</taxon>
        <taxon>Magnoliopsida</taxon>
        <taxon>eudicotyledons</taxon>
        <taxon>Gunneridae</taxon>
        <taxon>Pentapetalae</taxon>
        <taxon>asterids</taxon>
        <taxon>Ericales</taxon>
        <taxon>Ericaceae</taxon>
        <taxon>Vaccinioideae</taxon>
        <taxon>Vaccinieae</taxon>
        <taxon>Vaccinium</taxon>
    </lineage>
</organism>
<comment type="caution">
    <text evidence="1">The sequence shown here is derived from an EMBL/GenBank/DDBJ whole genome shotgun (WGS) entry which is preliminary data.</text>
</comment>
<evidence type="ECO:0000313" key="2">
    <source>
        <dbReference type="Proteomes" id="UP000828048"/>
    </source>
</evidence>
<name>A0ACB7X363_9ERIC</name>
<accession>A0ACB7X363</accession>
<evidence type="ECO:0000313" key="1">
    <source>
        <dbReference type="EMBL" id="KAH7834930.1"/>
    </source>
</evidence>
<dbReference type="EMBL" id="CM037152">
    <property type="protein sequence ID" value="KAH7834930.1"/>
    <property type="molecule type" value="Genomic_DNA"/>
</dbReference>
<keyword evidence="2" id="KW-1185">Reference proteome</keyword>
<protein>
    <submittedName>
        <fullName evidence="1">Uncharacterized protein</fullName>
    </submittedName>
</protein>
<dbReference type="Proteomes" id="UP000828048">
    <property type="component" value="Chromosome 2"/>
</dbReference>
<reference evidence="1 2" key="1">
    <citation type="journal article" date="2021" name="Hortic Res">
        <title>High-quality reference genome and annotation aids understanding of berry development for evergreen blueberry (Vaccinium darrowii).</title>
        <authorList>
            <person name="Yu J."/>
            <person name="Hulse-Kemp A.M."/>
            <person name="Babiker E."/>
            <person name="Staton M."/>
        </authorList>
    </citation>
    <scope>NUCLEOTIDE SEQUENCE [LARGE SCALE GENOMIC DNA]</scope>
    <source>
        <strain evidence="2">cv. NJ 8807/NJ 8810</strain>
        <tissue evidence="1">Young leaf</tissue>
    </source>
</reference>
<proteinExistence type="predicted"/>
<gene>
    <name evidence="1" type="ORF">Vadar_021073</name>
</gene>
<sequence>MEFHSSLFSCRKQSRNSVGRTKPSYKAIHIQKCPLQFFFATYKNESEMEFDSSLFSSRKQSRNSAGRTKPSYEAIHIPKMSSPILLCRSHGKRDACAHDTQTGQDEEKKSLEHTQHAGKISGEEGFISLGPWGKGGGEYWAYKADGPIMQITIRYGGVIDSIVIESKSSSGVLIGSPSEFGGRGGPNKLTFCIDTSVEQLSSISLTYGDYVGDSKPAIGSLYFKTDQNTYGVAGNRASNFSYVSIPIKGGVIAGFHGYAESYISAFGIFVAPKVDHKGKNSGEDGSISLGPWGGEDGVDWVYKLDRPITQISIDYETAIESIVFESKSYDGGVIEGSEKIGGDGGYKKETFCIDSSKEQVSSIFLTFGEGEREGGDGLWHEIHEAAIHTLGINTNLRTYGPFGWLAGDSSVSIPIEGGVLTGFHGRLGRYINAIGVFVAPKINNTLPSSGKKVDGLHSIQDSDASTSKLKGKISDKEAEQKKEISGKEGCISLGPWGGEDGTDWVYKPDGRLLQICILYGEAINSIVFASKSYDGVVIGRCKKIGSNGDGSGIETV</sequence>